<sequence>MSTPQIIRTAEELEALDLDTLVATHREVASTTFGAGYMCSTAEPREMMYPMVVVATGSQVRAARKALEEANE</sequence>
<dbReference type="KEGG" id="cfc:CFLV_09630"/>
<keyword evidence="3" id="KW-1185">Reference proteome</keyword>
<organism evidence="1 3">
    <name type="scientific">Corynebacterium flavescens</name>
    <dbReference type="NCBI Taxonomy" id="28028"/>
    <lineage>
        <taxon>Bacteria</taxon>
        <taxon>Bacillati</taxon>
        <taxon>Actinomycetota</taxon>
        <taxon>Actinomycetes</taxon>
        <taxon>Mycobacteriales</taxon>
        <taxon>Corynebacteriaceae</taxon>
        <taxon>Corynebacterium</taxon>
    </lineage>
</organism>
<evidence type="ECO:0000313" key="3">
    <source>
        <dbReference type="Proteomes" id="UP000185479"/>
    </source>
</evidence>
<dbReference type="AlphaFoldDB" id="A0A1L7CNK6"/>
<evidence type="ECO:0000313" key="4">
    <source>
        <dbReference type="Proteomes" id="UP000315353"/>
    </source>
</evidence>
<dbReference type="Proteomes" id="UP000315353">
    <property type="component" value="Unassembled WGS sequence"/>
</dbReference>
<dbReference type="EMBL" id="CP009246">
    <property type="protein sequence ID" value="APT87409.1"/>
    <property type="molecule type" value="Genomic_DNA"/>
</dbReference>
<dbReference type="STRING" id="28028.CFLV_09630"/>
<reference evidence="2 4" key="2">
    <citation type="submission" date="2019-06" db="EMBL/GenBank/DDBJ databases">
        <title>Whole genome shotgun sequence of Corynebacterium flavescens NBRC 14136.</title>
        <authorList>
            <person name="Hosoyama A."/>
            <person name="Uohara A."/>
            <person name="Ohji S."/>
            <person name="Ichikawa N."/>
        </authorList>
    </citation>
    <scope>NUCLEOTIDE SEQUENCE [LARGE SCALE GENOMIC DNA]</scope>
    <source>
        <strain evidence="2 4">NBRC 14136</strain>
    </source>
</reference>
<dbReference type="GeneID" id="82880956"/>
<protein>
    <submittedName>
        <fullName evidence="1">Uncharacterized protein</fullName>
    </submittedName>
</protein>
<accession>A0A1L7CNK6</accession>
<name>A0A1L7CNK6_CORFL</name>
<dbReference type="EMBL" id="BJNB01000016">
    <property type="protein sequence ID" value="GEB97737.1"/>
    <property type="molecule type" value="Genomic_DNA"/>
</dbReference>
<reference evidence="1 3" key="1">
    <citation type="submission" date="2014-08" db="EMBL/GenBank/DDBJ databases">
        <title>Complete genome sequence of Corynebacterium flavescens OJ8(T)(=DSM 20296(T)), isolated from cheese.</title>
        <authorList>
            <person name="Ruckert C."/>
            <person name="Albersmeier A."/>
            <person name="Winkler A."/>
            <person name="Kalinowski J."/>
        </authorList>
    </citation>
    <scope>NUCLEOTIDE SEQUENCE [LARGE SCALE GENOMIC DNA]</scope>
    <source>
        <strain evidence="1 3">OJ8</strain>
    </source>
</reference>
<dbReference type="Proteomes" id="UP000185479">
    <property type="component" value="Chromosome"/>
</dbReference>
<dbReference type="RefSeq" id="WP_075730341.1">
    <property type="nucleotide sequence ID" value="NZ_BJNB01000016.1"/>
</dbReference>
<evidence type="ECO:0000313" key="1">
    <source>
        <dbReference type="EMBL" id="APT87409.1"/>
    </source>
</evidence>
<evidence type="ECO:0000313" key="2">
    <source>
        <dbReference type="EMBL" id="GEB97737.1"/>
    </source>
</evidence>
<proteinExistence type="predicted"/>
<gene>
    <name evidence="2" type="ORF">CFL01nite_12320</name>
    <name evidence="1" type="ORF">CFLV_09630</name>
</gene>